<dbReference type="PANTHER" id="PTHR43581">
    <property type="entry name" value="ATP/GTP PHOSPHATASE"/>
    <property type="match status" value="1"/>
</dbReference>
<name>A0A7U6L8T5_9FUSO</name>
<dbReference type="GO" id="GO:0016887">
    <property type="term" value="F:ATP hydrolysis activity"/>
    <property type="evidence" value="ECO:0007669"/>
    <property type="project" value="InterPro"/>
</dbReference>
<dbReference type="AlphaFoldDB" id="A0A7U6L8T5"/>
<evidence type="ECO:0000313" key="3">
    <source>
        <dbReference type="Proteomes" id="UP000321943"/>
    </source>
</evidence>
<dbReference type="GeneID" id="84803504"/>
<proteinExistence type="predicted"/>
<dbReference type="InterPro" id="IPR003959">
    <property type="entry name" value="ATPase_AAA_core"/>
</dbReference>
<evidence type="ECO:0000313" key="2">
    <source>
        <dbReference type="EMBL" id="BBM41914.1"/>
    </source>
</evidence>
<dbReference type="InterPro" id="IPR027417">
    <property type="entry name" value="P-loop_NTPase"/>
</dbReference>
<feature type="domain" description="ATPase AAA-type core" evidence="1">
    <location>
        <begin position="25"/>
        <end position="307"/>
    </location>
</feature>
<accession>A0A7U6L8T5</accession>
<dbReference type="PANTHER" id="PTHR43581:SF4">
    <property type="entry name" value="ATP_GTP PHOSPHATASE"/>
    <property type="match status" value="1"/>
</dbReference>
<dbReference type="SUPFAM" id="SSF52540">
    <property type="entry name" value="P-loop containing nucleoside triphosphate hydrolases"/>
    <property type="match status" value="1"/>
</dbReference>
<protein>
    <recommendedName>
        <fullName evidence="1">ATPase AAA-type core domain-containing protein</fullName>
    </recommendedName>
</protein>
<sequence length="352" mass="41136">MIEKIEIKNYRGIEEISIDNFKKYNIFVGDNSSCKTSVMEAIYSSLPNVRDGIITTANSRGMQVRLDNIHNFFYNADIKKEIQFILDDKIITKINRKENNNVENEKIIENIENNTISKNLMNMNVLNANMKYLYDILQKDKNNDKEHMDISVMIDNFIQILFQERINIKSGNYYGKSSWITPLSKYQNDTAKVVKKIIEKKKKNELLKIINILEPEIDDIISDGFEIQLSKNNAEKMLSLSSFGNGLSSIVTTTSSLVNNETKILFIDEIEDGIHYLNYSKFCENLIKITEILDIQLFITTHSKEFLEAFYDKLSNNEVTLYRFQKSKNKIKKIYYPKEKVLYAIKEGWDIR</sequence>
<dbReference type="InterPro" id="IPR051396">
    <property type="entry name" value="Bact_Antivir_Def_Nuclease"/>
</dbReference>
<dbReference type="Proteomes" id="UP000321943">
    <property type="component" value="Chromosome"/>
</dbReference>
<reference evidence="2 3" key="1">
    <citation type="submission" date="2019-07" db="EMBL/GenBank/DDBJ databases">
        <title>Complete Genome Sequence of Leptotrichia wadei Strain JCM16777.</title>
        <authorList>
            <person name="Watanabe S."/>
            <person name="Cui L."/>
        </authorList>
    </citation>
    <scope>NUCLEOTIDE SEQUENCE [LARGE SCALE GENOMIC DNA]</scope>
    <source>
        <strain evidence="2 3">JCM16777</strain>
    </source>
</reference>
<dbReference type="Pfam" id="PF13304">
    <property type="entry name" value="AAA_21"/>
    <property type="match status" value="1"/>
</dbReference>
<dbReference type="RefSeq" id="WP_018499762.1">
    <property type="nucleotide sequence ID" value="NZ_AP019829.2"/>
</dbReference>
<dbReference type="GO" id="GO:0005524">
    <property type="term" value="F:ATP binding"/>
    <property type="evidence" value="ECO:0007669"/>
    <property type="project" value="InterPro"/>
</dbReference>
<organism evidence="2 3">
    <name type="scientific">Leptotrichia wadei</name>
    <dbReference type="NCBI Taxonomy" id="157687"/>
    <lineage>
        <taxon>Bacteria</taxon>
        <taxon>Fusobacteriati</taxon>
        <taxon>Fusobacteriota</taxon>
        <taxon>Fusobacteriia</taxon>
        <taxon>Fusobacteriales</taxon>
        <taxon>Leptotrichiaceae</taxon>
        <taxon>Leptotrichia</taxon>
    </lineage>
</organism>
<dbReference type="Gene3D" id="3.40.50.300">
    <property type="entry name" value="P-loop containing nucleotide triphosphate hydrolases"/>
    <property type="match status" value="1"/>
</dbReference>
<gene>
    <name evidence="2" type="ORF">JCM16777_0138</name>
</gene>
<dbReference type="EMBL" id="AP019829">
    <property type="protein sequence ID" value="BBM41914.1"/>
    <property type="molecule type" value="Genomic_DNA"/>
</dbReference>
<dbReference type="KEGG" id="lwd:JCM16777_0138"/>
<evidence type="ECO:0000259" key="1">
    <source>
        <dbReference type="Pfam" id="PF13304"/>
    </source>
</evidence>